<evidence type="ECO:0000313" key="3">
    <source>
        <dbReference type="EMBL" id="NJB90135.1"/>
    </source>
</evidence>
<protein>
    <submittedName>
        <fullName evidence="3">3-hydroxy-3-methylglutaryl CoA synthase/uncharacterized OB-fold protein</fullName>
    </submittedName>
</protein>
<dbReference type="GO" id="GO:0016746">
    <property type="term" value="F:acyltransferase activity"/>
    <property type="evidence" value="ECO:0007669"/>
    <property type="project" value="UniProtKB-KW"/>
</dbReference>
<gene>
    <name evidence="3" type="ORF">GGR90_002329</name>
</gene>
<organism evidence="3 4">
    <name type="scientific">Sphingopyxis italica</name>
    <dbReference type="NCBI Taxonomy" id="1129133"/>
    <lineage>
        <taxon>Bacteria</taxon>
        <taxon>Pseudomonadati</taxon>
        <taxon>Pseudomonadota</taxon>
        <taxon>Alphaproteobacteria</taxon>
        <taxon>Sphingomonadales</taxon>
        <taxon>Sphingomonadaceae</taxon>
        <taxon>Sphingopyxis</taxon>
    </lineage>
</organism>
<dbReference type="Pfam" id="PF08541">
    <property type="entry name" value="ACP_syn_III_C"/>
    <property type="match status" value="1"/>
</dbReference>
<dbReference type="SUPFAM" id="SSF53901">
    <property type="entry name" value="Thiolase-like"/>
    <property type="match status" value="2"/>
</dbReference>
<sequence>MTHEPGSIVAVGGYLPLLRLDRAQAAKSLRHFGLGGRQAGYRAVAGWDEDAFTLAAEASRAIVESPPARVCFASTSAPFIDRAHASLLVDALALPRSTRTLDVAGSRRCAVAALLDALLGADDALIAAGERRPAKAGSPSHLAYGDGGSAVRTGTNGAAKLVGWASEAHDLLDSYAARGHETAYASEERFIRDIAGGTIIAPAILAACTRAGIAPGDIKWAAVHEPLSGMWKDIARRTGITAPNDAATLAEQTGDLGAAHALFALALAFDAARPGDHVLLAGFGSGCDALIFRVDAKVPGAAEARAALGLGEASADYVRFLSLSGALDLDFGVRSEFEQKAQATVLERYGRDTLGFIGGRDAKGNVQFPKTAIPVRPGAEGREALEDVRLADLAATVASVTADRLNYTPDPPFWFGLVQFDNGARILMELTDAGPAGFKVGDPLGMRLRIKSVDKRRGMRTYFWKGAPAKRPQMEA</sequence>
<evidence type="ECO:0000256" key="1">
    <source>
        <dbReference type="ARBA" id="ARBA00022679"/>
    </source>
</evidence>
<reference evidence="3 4" key="1">
    <citation type="submission" date="2020-03" db="EMBL/GenBank/DDBJ databases">
        <title>Genomic Encyclopedia of Type Strains, Phase IV (KMG-IV): sequencing the most valuable type-strain genomes for metagenomic binning, comparative biology and taxonomic classification.</title>
        <authorList>
            <person name="Goeker M."/>
        </authorList>
    </citation>
    <scope>NUCLEOTIDE SEQUENCE [LARGE SCALE GENOMIC DNA]</scope>
    <source>
        <strain evidence="3 4">DSM 25229</strain>
    </source>
</reference>
<evidence type="ECO:0000259" key="2">
    <source>
        <dbReference type="Pfam" id="PF08541"/>
    </source>
</evidence>
<dbReference type="Gene3D" id="3.40.47.10">
    <property type="match status" value="2"/>
</dbReference>
<dbReference type="AlphaFoldDB" id="A0A7X5XRV1"/>
<accession>A0A7X5XRV1</accession>
<name>A0A7X5XRV1_9SPHN</name>
<keyword evidence="4" id="KW-1185">Reference proteome</keyword>
<dbReference type="EMBL" id="JAATIT010000003">
    <property type="protein sequence ID" value="NJB90135.1"/>
    <property type="molecule type" value="Genomic_DNA"/>
</dbReference>
<dbReference type="Proteomes" id="UP000535078">
    <property type="component" value="Unassembled WGS sequence"/>
</dbReference>
<dbReference type="InterPro" id="IPR016039">
    <property type="entry name" value="Thiolase-like"/>
</dbReference>
<evidence type="ECO:0000313" key="4">
    <source>
        <dbReference type="Proteomes" id="UP000535078"/>
    </source>
</evidence>
<dbReference type="RefSeq" id="WP_167921614.1">
    <property type="nucleotide sequence ID" value="NZ_JAATIT010000003.1"/>
</dbReference>
<proteinExistence type="predicted"/>
<comment type="caution">
    <text evidence="3">The sequence shown here is derived from an EMBL/GenBank/DDBJ whole genome shotgun (WGS) entry which is preliminary data.</text>
</comment>
<feature type="domain" description="Beta-ketoacyl-[acyl-carrier-protein] synthase III C-terminal" evidence="2">
    <location>
        <begin position="208"/>
        <end position="287"/>
    </location>
</feature>
<keyword evidence="1" id="KW-0808">Transferase</keyword>
<dbReference type="InterPro" id="IPR013747">
    <property type="entry name" value="ACP_syn_III_C"/>
</dbReference>